<dbReference type="InterPro" id="IPR037923">
    <property type="entry name" value="HTH-like"/>
</dbReference>
<protein>
    <submittedName>
        <fullName evidence="5">AraC family transcriptional regulator</fullName>
    </submittedName>
</protein>
<dbReference type="GO" id="GO:0003700">
    <property type="term" value="F:DNA-binding transcription factor activity"/>
    <property type="evidence" value="ECO:0007669"/>
    <property type="project" value="InterPro"/>
</dbReference>
<evidence type="ECO:0000259" key="4">
    <source>
        <dbReference type="PROSITE" id="PS01124"/>
    </source>
</evidence>
<keyword evidence="6" id="KW-1185">Reference proteome</keyword>
<evidence type="ECO:0000256" key="3">
    <source>
        <dbReference type="ARBA" id="ARBA00023163"/>
    </source>
</evidence>
<sequence length="277" mass="32195">MDELFKIYKVDIQEANRIKNSTNLPHKHDFEELIIGMEGQLAHFIDYQEQHWQAPFITFVTKGKVHRVQPEALNGVCDFWVIRFKSEFIPEITFQLYNTYHDHANFQLQDRAGIHRLDTLCQLIMQEIKQPVPELAIIRSFLSSLFVLIESERKKALGDRDSTSAPAQDSTFQSFLAILEENFRRPEGVNFYADKLFMTPRALNGITQRILQQTVSEIIETRKLTEAKNLLFSTDKNIAEIGFELGYSDKAYFTSVFKKKSGMTPSEFRQDMRSQIA</sequence>
<organism evidence="5 6">
    <name type="scientific">Sphingobacterium yanglingense</name>
    <dbReference type="NCBI Taxonomy" id="1437280"/>
    <lineage>
        <taxon>Bacteria</taxon>
        <taxon>Pseudomonadati</taxon>
        <taxon>Bacteroidota</taxon>
        <taxon>Sphingobacteriia</taxon>
        <taxon>Sphingobacteriales</taxon>
        <taxon>Sphingobacteriaceae</taxon>
        <taxon>Sphingobacterium</taxon>
    </lineage>
</organism>
<evidence type="ECO:0000313" key="6">
    <source>
        <dbReference type="Proteomes" id="UP000295292"/>
    </source>
</evidence>
<dbReference type="OrthoDB" id="2585681at2"/>
<dbReference type="SUPFAM" id="SSF46689">
    <property type="entry name" value="Homeodomain-like"/>
    <property type="match status" value="1"/>
</dbReference>
<dbReference type="PANTHER" id="PTHR43280:SF32">
    <property type="entry name" value="TRANSCRIPTIONAL REGULATORY PROTEIN"/>
    <property type="match status" value="1"/>
</dbReference>
<dbReference type="SMART" id="SM00342">
    <property type="entry name" value="HTH_ARAC"/>
    <property type="match status" value="1"/>
</dbReference>
<dbReference type="Pfam" id="PF12833">
    <property type="entry name" value="HTH_18"/>
    <property type="match status" value="1"/>
</dbReference>
<reference evidence="5 6" key="1">
    <citation type="submission" date="2019-03" db="EMBL/GenBank/DDBJ databases">
        <title>Genomic Encyclopedia of Archaeal and Bacterial Type Strains, Phase II (KMG-II): from individual species to whole genera.</title>
        <authorList>
            <person name="Goeker M."/>
        </authorList>
    </citation>
    <scope>NUCLEOTIDE SEQUENCE [LARGE SCALE GENOMIC DNA]</scope>
    <source>
        <strain evidence="5 6">DSM 28353</strain>
    </source>
</reference>
<dbReference type="PRINTS" id="PR00032">
    <property type="entry name" value="HTHARAC"/>
</dbReference>
<feature type="domain" description="HTH araC/xylS-type" evidence="4">
    <location>
        <begin position="173"/>
        <end position="271"/>
    </location>
</feature>
<dbReference type="InterPro" id="IPR018060">
    <property type="entry name" value="HTH_AraC"/>
</dbReference>
<dbReference type="PANTHER" id="PTHR43280">
    <property type="entry name" value="ARAC-FAMILY TRANSCRIPTIONAL REGULATOR"/>
    <property type="match status" value="1"/>
</dbReference>
<proteinExistence type="predicted"/>
<dbReference type="AlphaFoldDB" id="A0A4R6WKX0"/>
<dbReference type="RefSeq" id="WP_133583162.1">
    <property type="nucleotide sequence ID" value="NZ_SNYV01000011.1"/>
</dbReference>
<keyword evidence="2" id="KW-0238">DNA-binding</keyword>
<dbReference type="InterPro" id="IPR020449">
    <property type="entry name" value="Tscrpt_reg_AraC-type_HTH"/>
</dbReference>
<dbReference type="Gene3D" id="1.10.10.60">
    <property type="entry name" value="Homeodomain-like"/>
    <property type="match status" value="1"/>
</dbReference>
<dbReference type="Pfam" id="PF02311">
    <property type="entry name" value="AraC_binding"/>
    <property type="match status" value="1"/>
</dbReference>
<keyword evidence="1" id="KW-0805">Transcription regulation</keyword>
<dbReference type="SUPFAM" id="SSF51215">
    <property type="entry name" value="Regulatory protein AraC"/>
    <property type="match status" value="1"/>
</dbReference>
<dbReference type="Proteomes" id="UP000295292">
    <property type="component" value="Unassembled WGS sequence"/>
</dbReference>
<evidence type="ECO:0000313" key="5">
    <source>
        <dbReference type="EMBL" id="TDQ79362.1"/>
    </source>
</evidence>
<comment type="caution">
    <text evidence="5">The sequence shown here is derived from an EMBL/GenBank/DDBJ whole genome shotgun (WGS) entry which is preliminary data.</text>
</comment>
<dbReference type="EMBL" id="SNYV01000011">
    <property type="protein sequence ID" value="TDQ79362.1"/>
    <property type="molecule type" value="Genomic_DNA"/>
</dbReference>
<dbReference type="InterPro" id="IPR003313">
    <property type="entry name" value="AraC-bd"/>
</dbReference>
<dbReference type="InterPro" id="IPR009057">
    <property type="entry name" value="Homeodomain-like_sf"/>
</dbReference>
<evidence type="ECO:0000256" key="1">
    <source>
        <dbReference type="ARBA" id="ARBA00023015"/>
    </source>
</evidence>
<gene>
    <name evidence="5" type="ORF">CLV99_0799</name>
</gene>
<dbReference type="PROSITE" id="PS00041">
    <property type="entry name" value="HTH_ARAC_FAMILY_1"/>
    <property type="match status" value="1"/>
</dbReference>
<dbReference type="PROSITE" id="PS01124">
    <property type="entry name" value="HTH_ARAC_FAMILY_2"/>
    <property type="match status" value="1"/>
</dbReference>
<dbReference type="GO" id="GO:0043565">
    <property type="term" value="F:sequence-specific DNA binding"/>
    <property type="evidence" value="ECO:0007669"/>
    <property type="project" value="InterPro"/>
</dbReference>
<dbReference type="InterPro" id="IPR018062">
    <property type="entry name" value="HTH_AraC-typ_CS"/>
</dbReference>
<evidence type="ECO:0000256" key="2">
    <source>
        <dbReference type="ARBA" id="ARBA00023125"/>
    </source>
</evidence>
<keyword evidence="3" id="KW-0804">Transcription</keyword>
<name>A0A4R6WKX0_9SPHI</name>
<accession>A0A4R6WKX0</accession>